<evidence type="ECO:0000313" key="2">
    <source>
        <dbReference type="Proteomes" id="UP001364156"/>
    </source>
</evidence>
<evidence type="ECO:0000313" key="1">
    <source>
        <dbReference type="EMBL" id="WWR46227.1"/>
    </source>
</evidence>
<sequence length="276" mass="30500">MKPERWNDPSKKIFPHQVGFTAPPHDFDAAPHDFLRIAPEGVGAHGRLIHVEEYAHQLSQRVDNFHKLEEVVHCMSNAGADVVGQVGTNWSHAGGKTPADIRAFCDRMEDTYQVPLHMAGMSLVEAAKDMGAKSIAVNGVYFWPDWREGTTRFLADGGLDILYSGNFVNHGLMGTQEEVNEATWIFPGDFALKSFEYVAEQAPDADVLISLGMPNFRRADGLPLRMVSVVREIEEKIGKPIISADCALYWNIFRTLGVAPVGDQPRLLASLQETAA</sequence>
<dbReference type="InterPro" id="IPR026286">
    <property type="entry name" value="MaiA/AMDase"/>
</dbReference>
<keyword evidence="2" id="KW-1185">Reference proteome</keyword>
<dbReference type="EMBL" id="CP146069">
    <property type="protein sequence ID" value="WWR46227.1"/>
    <property type="molecule type" value="Genomic_DNA"/>
</dbReference>
<dbReference type="RefSeq" id="WP_338549096.1">
    <property type="nucleotide sequence ID" value="NZ_CP146069.1"/>
</dbReference>
<dbReference type="PANTHER" id="PTHR40267">
    <property type="entry name" value="BLR3294 PROTEIN"/>
    <property type="match status" value="1"/>
</dbReference>
<gene>
    <name evidence="1" type="ORF">RZ517_15860</name>
</gene>
<dbReference type="PANTHER" id="PTHR40267:SF1">
    <property type="entry name" value="BLR3294 PROTEIN"/>
    <property type="match status" value="1"/>
</dbReference>
<reference evidence="1 2" key="1">
    <citation type="submission" date="2023-10" db="EMBL/GenBank/DDBJ databases">
        <title>Roseovarius strain S88 nov., isolated from a marine algae.</title>
        <authorList>
            <person name="Lee M.W."/>
            <person name="Lee J.K."/>
            <person name="Kim J.M."/>
            <person name="Choi D.G."/>
            <person name="Baek J.H."/>
            <person name="Bayburt H."/>
            <person name="Jung J.J."/>
            <person name="Han D.M."/>
            <person name="Jeon C.O."/>
        </authorList>
    </citation>
    <scope>NUCLEOTIDE SEQUENCE [LARGE SCALE GENOMIC DNA]</scope>
    <source>
        <strain evidence="1 2">S88</strain>
    </source>
</reference>
<organism evidence="1 2">
    <name type="scientific">Roseovarius phycicola</name>
    <dbReference type="NCBI Taxonomy" id="3080976"/>
    <lineage>
        <taxon>Bacteria</taxon>
        <taxon>Pseudomonadati</taxon>
        <taxon>Pseudomonadota</taxon>
        <taxon>Alphaproteobacteria</taxon>
        <taxon>Rhodobacterales</taxon>
        <taxon>Roseobacteraceae</taxon>
        <taxon>Roseovarius</taxon>
    </lineage>
</organism>
<dbReference type="InterPro" id="IPR053714">
    <property type="entry name" value="Iso_Racemase_Enz_sf"/>
</dbReference>
<dbReference type="Proteomes" id="UP001364156">
    <property type="component" value="Chromosome"/>
</dbReference>
<dbReference type="Pfam" id="PF17645">
    <property type="entry name" value="Amdase"/>
    <property type="match status" value="1"/>
</dbReference>
<name>A0ABZ2HEF9_9RHOB</name>
<accession>A0ABZ2HEF9</accession>
<dbReference type="Gene3D" id="3.40.50.12500">
    <property type="match status" value="1"/>
</dbReference>
<protein>
    <submittedName>
        <fullName evidence="1">Uncharacterized protein</fullName>
    </submittedName>
</protein>
<proteinExistence type="predicted"/>